<dbReference type="GO" id="GO:0006631">
    <property type="term" value="P:fatty acid metabolic process"/>
    <property type="evidence" value="ECO:0007669"/>
    <property type="project" value="UniProtKB-KW"/>
</dbReference>
<dbReference type="Proteomes" id="UP000053317">
    <property type="component" value="Unassembled WGS sequence"/>
</dbReference>
<feature type="region of interest" description="Disordered" evidence="10">
    <location>
        <begin position="232"/>
        <end position="251"/>
    </location>
</feature>
<evidence type="ECO:0000313" key="12">
    <source>
        <dbReference type="EMBL" id="KKY22584.1"/>
    </source>
</evidence>
<dbReference type="SUPFAM" id="SSF53474">
    <property type="entry name" value="alpha/beta-Hydrolases"/>
    <property type="match status" value="1"/>
</dbReference>
<proteinExistence type="inferred from homology"/>
<evidence type="ECO:0000256" key="2">
    <source>
        <dbReference type="ARBA" id="ARBA00012423"/>
    </source>
</evidence>
<dbReference type="OrthoDB" id="2418081at2759"/>
<evidence type="ECO:0000259" key="11">
    <source>
        <dbReference type="Pfam" id="PF02230"/>
    </source>
</evidence>
<gene>
    <name evidence="12" type="ORF">UCRPC4_g03279</name>
</gene>
<evidence type="ECO:0000256" key="4">
    <source>
        <dbReference type="ARBA" id="ARBA00022487"/>
    </source>
</evidence>
<dbReference type="Gene3D" id="3.40.50.1820">
    <property type="entry name" value="alpha/beta hydrolase"/>
    <property type="match status" value="1"/>
</dbReference>
<dbReference type="Pfam" id="PF02230">
    <property type="entry name" value="Abhydrolase_2"/>
    <property type="match status" value="1"/>
</dbReference>
<comment type="similarity">
    <text evidence="1">Belongs to the AB hydrolase superfamily. AB hydrolase 2 family.</text>
</comment>
<name>A0A0G2EJN4_PHACM</name>
<dbReference type="InterPro" id="IPR029058">
    <property type="entry name" value="AB_hydrolase_fold"/>
</dbReference>
<evidence type="ECO:0000256" key="1">
    <source>
        <dbReference type="ARBA" id="ARBA00006499"/>
    </source>
</evidence>
<evidence type="ECO:0000256" key="10">
    <source>
        <dbReference type="SAM" id="MobiDB-lite"/>
    </source>
</evidence>
<organism evidence="12 13">
    <name type="scientific">Phaeomoniella chlamydospora</name>
    <name type="common">Phaeoacremonium chlamydosporum</name>
    <dbReference type="NCBI Taxonomy" id="158046"/>
    <lineage>
        <taxon>Eukaryota</taxon>
        <taxon>Fungi</taxon>
        <taxon>Dikarya</taxon>
        <taxon>Ascomycota</taxon>
        <taxon>Pezizomycotina</taxon>
        <taxon>Eurotiomycetes</taxon>
        <taxon>Chaetothyriomycetidae</taxon>
        <taxon>Phaeomoniellales</taxon>
        <taxon>Phaeomoniellaceae</taxon>
        <taxon>Phaeomoniella</taxon>
    </lineage>
</organism>
<accession>A0A0G2EJN4</accession>
<evidence type="ECO:0000256" key="3">
    <source>
        <dbReference type="ARBA" id="ARBA00014923"/>
    </source>
</evidence>
<dbReference type="AlphaFoldDB" id="A0A0G2EJN4"/>
<dbReference type="EMBL" id="LCWF01000076">
    <property type="protein sequence ID" value="KKY22584.1"/>
    <property type="molecule type" value="Genomic_DNA"/>
</dbReference>
<dbReference type="InterPro" id="IPR003140">
    <property type="entry name" value="PLipase/COase/thioEstase"/>
</dbReference>
<keyword evidence="5" id="KW-0378">Hydrolase</keyword>
<protein>
    <recommendedName>
        <fullName evidence="3">Acyl-protein thioesterase 1</fullName>
        <ecNumber evidence="2">3.1.2.22</ecNumber>
    </recommendedName>
    <alternativeName>
        <fullName evidence="8">Palmitoyl-protein hydrolase</fullName>
    </alternativeName>
</protein>
<dbReference type="EC" id="3.1.2.22" evidence="2"/>
<evidence type="ECO:0000313" key="13">
    <source>
        <dbReference type="Proteomes" id="UP000053317"/>
    </source>
</evidence>
<comment type="catalytic activity">
    <reaction evidence="9">
        <text>S-hexadecanoyl-L-cysteinyl-[protein] + H2O = L-cysteinyl-[protein] + hexadecanoate + H(+)</text>
        <dbReference type="Rhea" id="RHEA:19233"/>
        <dbReference type="Rhea" id="RHEA-COMP:10131"/>
        <dbReference type="Rhea" id="RHEA-COMP:11032"/>
        <dbReference type="ChEBI" id="CHEBI:7896"/>
        <dbReference type="ChEBI" id="CHEBI:15377"/>
        <dbReference type="ChEBI" id="CHEBI:15378"/>
        <dbReference type="ChEBI" id="CHEBI:29950"/>
        <dbReference type="ChEBI" id="CHEBI:74151"/>
        <dbReference type="EC" id="3.1.2.22"/>
    </reaction>
</comment>
<evidence type="ECO:0000256" key="7">
    <source>
        <dbReference type="ARBA" id="ARBA00029392"/>
    </source>
</evidence>
<keyword evidence="4" id="KW-0719">Serine esterase</keyword>
<reference evidence="12 13" key="2">
    <citation type="submission" date="2015-05" db="EMBL/GenBank/DDBJ databases">
        <authorList>
            <person name="Morales-Cruz A."/>
            <person name="Amrine K.C."/>
            <person name="Cantu D."/>
        </authorList>
    </citation>
    <scope>NUCLEOTIDE SEQUENCE [LARGE SCALE GENOMIC DNA]</scope>
    <source>
        <strain evidence="12">UCRPC4</strain>
    </source>
</reference>
<sequence>MASPLVVPALKKHTATVIMAHGLGDSGAGWIFLAQNWRRRGKFDEVKFIFPNAPTIRITVTGGFPMPGWYDIMSFSDLSGSNDTNGIIRSRDYFASLIQTEISTNSISPSRILLGGFSQGGAMSLFTALTLPTKIGGFFCLSSYLLLADKIKEHAENEGKGANLKTPIFMGHGDSDPLVLYNWGQRSSEAVRELGYQVDFRTYEGLEHSAALQEIDDVEAFITNVLENEPIPTGSASSSSAQPTNIGHPGL</sequence>
<evidence type="ECO:0000256" key="5">
    <source>
        <dbReference type="ARBA" id="ARBA00022801"/>
    </source>
</evidence>
<dbReference type="GO" id="GO:0008474">
    <property type="term" value="F:palmitoyl-(protein) hydrolase activity"/>
    <property type="evidence" value="ECO:0007669"/>
    <property type="project" value="UniProtKB-EC"/>
</dbReference>
<dbReference type="PANTHER" id="PTHR10655">
    <property type="entry name" value="LYSOPHOSPHOLIPASE-RELATED"/>
    <property type="match status" value="1"/>
</dbReference>
<comment type="caution">
    <text evidence="12">The sequence shown here is derived from an EMBL/GenBank/DDBJ whole genome shotgun (WGS) entry which is preliminary data.</text>
</comment>
<evidence type="ECO:0000256" key="6">
    <source>
        <dbReference type="ARBA" id="ARBA00022832"/>
    </source>
</evidence>
<dbReference type="PANTHER" id="PTHR10655:SF17">
    <property type="entry name" value="LYSOPHOSPHOLIPASE-LIKE PROTEIN 1"/>
    <property type="match status" value="1"/>
</dbReference>
<dbReference type="GO" id="GO:0052689">
    <property type="term" value="F:carboxylic ester hydrolase activity"/>
    <property type="evidence" value="ECO:0007669"/>
    <property type="project" value="UniProtKB-KW"/>
</dbReference>
<evidence type="ECO:0000256" key="9">
    <source>
        <dbReference type="ARBA" id="ARBA00047337"/>
    </source>
</evidence>
<dbReference type="InterPro" id="IPR050565">
    <property type="entry name" value="LYPA1-2/EST-like"/>
</dbReference>
<keyword evidence="6" id="KW-0443">Lipid metabolism</keyword>
<comment type="function">
    <text evidence="7">Hydrolyzes fatty acids from S-acylated cysteine residues in proteins with a strong preference for palmitoylated G-alpha proteins over other acyl substrates. Mediates the deacylation of G-alpha proteins such as GPA1 in vivo, but has weak or no activity toward palmitoylated Ras proteins. Has weak lysophospholipase activity in vitro; however such activity may not exist in vivo.</text>
</comment>
<evidence type="ECO:0000256" key="8">
    <source>
        <dbReference type="ARBA" id="ARBA00031195"/>
    </source>
</evidence>
<feature type="domain" description="Phospholipase/carboxylesterase/thioesterase" evidence="11">
    <location>
        <begin position="4"/>
        <end position="224"/>
    </location>
</feature>
<keyword evidence="13" id="KW-1185">Reference proteome</keyword>
<keyword evidence="6" id="KW-0276">Fatty acid metabolism</keyword>
<dbReference type="GO" id="GO:0005737">
    <property type="term" value="C:cytoplasm"/>
    <property type="evidence" value="ECO:0007669"/>
    <property type="project" value="TreeGrafter"/>
</dbReference>
<feature type="compositionally biased region" description="Polar residues" evidence="10">
    <location>
        <begin position="234"/>
        <end position="245"/>
    </location>
</feature>
<reference evidence="12 13" key="1">
    <citation type="submission" date="2015-05" db="EMBL/GenBank/DDBJ databases">
        <title>Distinctive expansion of gene families associated with plant cell wall degradation and secondary metabolism in the genomes of grapevine trunk pathogens.</title>
        <authorList>
            <person name="Lawrence D.P."/>
            <person name="Travadon R."/>
            <person name="Rolshausen P.E."/>
            <person name="Baumgartner K."/>
        </authorList>
    </citation>
    <scope>NUCLEOTIDE SEQUENCE [LARGE SCALE GENOMIC DNA]</scope>
    <source>
        <strain evidence="12">UCRPC4</strain>
    </source>
</reference>